<keyword evidence="3 6" id="KW-0067">ATP-binding</keyword>
<dbReference type="SMART" id="SM00382">
    <property type="entry name" value="AAA"/>
    <property type="match status" value="1"/>
</dbReference>
<dbReference type="Pfam" id="PF00005">
    <property type="entry name" value="ABC_tran"/>
    <property type="match status" value="2"/>
</dbReference>
<comment type="caution">
    <text evidence="6">The sequence shown here is derived from an EMBL/GenBank/DDBJ whole genome shotgun (WGS) entry which is preliminary data.</text>
</comment>
<dbReference type="CDD" id="cd03221">
    <property type="entry name" value="ABCF_EF-3"/>
    <property type="match status" value="1"/>
</dbReference>
<evidence type="ECO:0000256" key="3">
    <source>
        <dbReference type="ARBA" id="ARBA00022840"/>
    </source>
</evidence>
<reference evidence="6 7" key="1">
    <citation type="journal article" date="2019" name="Int. J. Syst. Evol. Microbiol.">
        <title>The Global Catalogue of Microorganisms (GCM) 10K type strain sequencing project: providing services to taxonomists for standard genome sequencing and annotation.</title>
        <authorList>
            <consortium name="The Broad Institute Genomics Platform"/>
            <consortium name="The Broad Institute Genome Sequencing Center for Infectious Disease"/>
            <person name="Wu L."/>
            <person name="Ma J."/>
        </authorList>
    </citation>
    <scope>NUCLEOTIDE SEQUENCE [LARGE SCALE GENOMIC DNA]</scope>
    <source>
        <strain evidence="6 7">JCM 13476</strain>
    </source>
</reference>
<gene>
    <name evidence="6" type="ORF">GCM10009093_20660</name>
</gene>
<dbReference type="InterPro" id="IPR003439">
    <property type="entry name" value="ABC_transporter-like_ATP-bd"/>
</dbReference>
<keyword evidence="7" id="KW-1185">Reference proteome</keyword>
<feature type="domain" description="AAA+ ATPase" evidence="5">
    <location>
        <begin position="302"/>
        <end position="467"/>
    </location>
</feature>
<evidence type="ECO:0000259" key="5">
    <source>
        <dbReference type="SMART" id="SM00382"/>
    </source>
</evidence>
<evidence type="ECO:0000256" key="2">
    <source>
        <dbReference type="ARBA" id="ARBA00022741"/>
    </source>
</evidence>
<name>A0ABN0YFL1_9CAUL</name>
<evidence type="ECO:0000256" key="4">
    <source>
        <dbReference type="SAM" id="MobiDB-lite"/>
    </source>
</evidence>
<dbReference type="Proteomes" id="UP001500791">
    <property type="component" value="Unassembled WGS sequence"/>
</dbReference>
<keyword evidence="1" id="KW-0677">Repeat</keyword>
<evidence type="ECO:0000313" key="7">
    <source>
        <dbReference type="Proteomes" id="UP001500791"/>
    </source>
</evidence>
<accession>A0ABN0YFL1</accession>
<dbReference type="InterPro" id="IPR027417">
    <property type="entry name" value="P-loop_NTPase"/>
</dbReference>
<protein>
    <submittedName>
        <fullName evidence="6">ABC-F family ATP-binding cassette domain-containing protein</fullName>
    </submittedName>
</protein>
<sequence length="475" mass="51145">MSVAGDVVRLDQQTGAFTDMSVAEALNVGEDWARITRILDGVASDDDLERADWDLEPRMHKALLALGLTGLDPARPMSSLSGGERTRVYLAGLKLTQPDIVLLDEPTNHMDAQGREAVMALVRDWEGCLIVASHDRDLLQHVDRIVELSPLGPRIYGGNYELYRATRDAERQSADAALSQAKRAMDSAKVEAQSQREARDRRDGAGKRASLQGGQPKILLGRRKGIAQQSAGRENTLAMRKMDTLQSDLSQAQAAVARTRNPDIRISSTGLGSGREIVRLEQAVVRHGERTIVGPLDMRLAGPFRLAITGPNGAGKSTLMALLSGQVEPDNGLAEVLEPAAVLDQDVSLLHPEETVRDAWLRLNPGCTPQQAQAALAGFLFRNTAAMKCVGELSGGERLRAGLACVLGGEKPARYLLLDEPTNHLDIASVEAIETALADYDGALVVISHDRHFLDAIGIEQELSLAPAVHSALAS</sequence>
<dbReference type="PANTHER" id="PTHR19211:SF6">
    <property type="entry name" value="BLL7188 PROTEIN"/>
    <property type="match status" value="1"/>
</dbReference>
<evidence type="ECO:0000256" key="1">
    <source>
        <dbReference type="ARBA" id="ARBA00022737"/>
    </source>
</evidence>
<evidence type="ECO:0000313" key="6">
    <source>
        <dbReference type="EMBL" id="GAA0393929.1"/>
    </source>
</evidence>
<feature type="compositionally biased region" description="Basic and acidic residues" evidence="4">
    <location>
        <begin position="183"/>
        <end position="206"/>
    </location>
</feature>
<dbReference type="SUPFAM" id="SSF52540">
    <property type="entry name" value="P-loop containing nucleoside triphosphate hydrolases"/>
    <property type="match status" value="2"/>
</dbReference>
<dbReference type="InterPro" id="IPR003593">
    <property type="entry name" value="AAA+_ATPase"/>
</dbReference>
<dbReference type="EMBL" id="BAAAEJ010000007">
    <property type="protein sequence ID" value="GAA0393929.1"/>
    <property type="molecule type" value="Genomic_DNA"/>
</dbReference>
<proteinExistence type="predicted"/>
<feature type="region of interest" description="Disordered" evidence="4">
    <location>
        <begin position="173"/>
        <end position="214"/>
    </location>
</feature>
<dbReference type="Gene3D" id="3.40.50.300">
    <property type="entry name" value="P-loop containing nucleotide triphosphate hydrolases"/>
    <property type="match status" value="2"/>
</dbReference>
<dbReference type="PANTHER" id="PTHR19211">
    <property type="entry name" value="ATP-BINDING TRANSPORT PROTEIN-RELATED"/>
    <property type="match status" value="1"/>
</dbReference>
<dbReference type="InterPro" id="IPR050611">
    <property type="entry name" value="ABCF"/>
</dbReference>
<keyword evidence="2" id="KW-0547">Nucleotide-binding</keyword>
<organism evidence="6 7">
    <name type="scientific">Brevundimonas terrae</name>
    <dbReference type="NCBI Taxonomy" id="363631"/>
    <lineage>
        <taxon>Bacteria</taxon>
        <taxon>Pseudomonadati</taxon>
        <taxon>Pseudomonadota</taxon>
        <taxon>Alphaproteobacteria</taxon>
        <taxon>Caulobacterales</taxon>
        <taxon>Caulobacteraceae</taxon>
        <taxon>Brevundimonas</taxon>
    </lineage>
</organism>
<dbReference type="GO" id="GO:0005524">
    <property type="term" value="F:ATP binding"/>
    <property type="evidence" value="ECO:0007669"/>
    <property type="project" value="UniProtKB-KW"/>
</dbReference>